<dbReference type="Proteomes" id="UP001589773">
    <property type="component" value="Unassembled WGS sequence"/>
</dbReference>
<feature type="domain" description="PcRGLX/YetA-like N-terminal RIFT barrel" evidence="1">
    <location>
        <begin position="83"/>
        <end position="133"/>
    </location>
</feature>
<dbReference type="RefSeq" id="WP_379677935.1">
    <property type="nucleotide sequence ID" value="NZ_JBHLWP010000006.1"/>
</dbReference>
<gene>
    <name evidence="2" type="ORF">ACFFJK_04540</name>
</gene>
<sequence length="734" mass="79892">MPAIRFVVVFLCAALCVDARSQSLPAGGGLDAARVVELRYGNASPGQANAGGAQDDAAREHVRDKAIPGALATLVFEDSGGKDQASVPVTFGQVFGVGALKRGERLQARLADGSTIPVQADIKARHPDGSVRHALVSLVLARLAPAKPVAVGLFGVAGASGAADADGKRSAETLLRKGFDARIEARFEGKTYSASVKPLLARSRTAPWLDGPVAQEWHASAPLTDADGRPHPHLAARFAVRWYPALDRARVDVTVENNWAFEPAPQNFTYDARITVGDAEVYSKPALEHYHHARWRKLSWWGDAPSVHVRHDTRQLIASMALPNYDQSVTVDETALARMHADWKGAKTEPMGTGQALRGMPTTGGRPDIGLLPGWAAMYLLGMDRRAHAVTMGTADLAGSWSMHYRDRRTDLPVSLLDYPYMTRVGTPSDARNPATGKSELFPACARPGACATPNQHDISHQPAFSYLPYLVTGDHYHLEELQFWAMYDVFASNPGYRENRKGLLKPEQVRGQAWALRTLGQAAYITPDAHPLKRHFLQILDDNLDWYNGTYTHNPRANALGIIVNGYALGYNEKRGIAPWQDDFFTSAAGHVAELGFGKARELLRWKAKFPVMRMIGDGTCWIHGAMYSMLVRDSDTASFYGTIGEAYRASIKPDMRALPCAGPEMAAALKLRTGEMTGYSSGHSGYPSNMQPALAYAADALGEPGRKAWQQFMARSVKPDYGAGPQFAIVPR</sequence>
<evidence type="ECO:0000259" key="1">
    <source>
        <dbReference type="Pfam" id="PF19501"/>
    </source>
</evidence>
<evidence type="ECO:0000313" key="2">
    <source>
        <dbReference type="EMBL" id="MFC0251148.1"/>
    </source>
</evidence>
<dbReference type="EMBL" id="JBHLWP010000006">
    <property type="protein sequence ID" value="MFC0251148.1"/>
    <property type="molecule type" value="Genomic_DNA"/>
</dbReference>
<dbReference type="Pfam" id="PF19501">
    <property type="entry name" value="PcRGLX_1st"/>
    <property type="match status" value="1"/>
</dbReference>
<name>A0ABV6FCB3_9BURK</name>
<reference evidence="2 3" key="1">
    <citation type="submission" date="2024-09" db="EMBL/GenBank/DDBJ databases">
        <authorList>
            <person name="Sun Q."/>
            <person name="Mori K."/>
        </authorList>
    </citation>
    <scope>NUCLEOTIDE SEQUENCE [LARGE SCALE GENOMIC DNA]</scope>
    <source>
        <strain evidence="2 3">CCM 7792</strain>
    </source>
</reference>
<organism evidence="2 3">
    <name type="scientific">Massilia consociata</name>
    <dbReference type="NCBI Taxonomy" id="760117"/>
    <lineage>
        <taxon>Bacteria</taxon>
        <taxon>Pseudomonadati</taxon>
        <taxon>Pseudomonadota</taxon>
        <taxon>Betaproteobacteria</taxon>
        <taxon>Burkholderiales</taxon>
        <taxon>Oxalobacteraceae</taxon>
        <taxon>Telluria group</taxon>
        <taxon>Massilia</taxon>
    </lineage>
</organism>
<keyword evidence="3" id="KW-1185">Reference proteome</keyword>
<comment type="caution">
    <text evidence="2">The sequence shown here is derived from an EMBL/GenBank/DDBJ whole genome shotgun (WGS) entry which is preliminary data.</text>
</comment>
<dbReference type="InterPro" id="IPR048329">
    <property type="entry name" value="PcRGLX_1st"/>
</dbReference>
<accession>A0ABV6FCB3</accession>
<evidence type="ECO:0000313" key="3">
    <source>
        <dbReference type="Proteomes" id="UP001589773"/>
    </source>
</evidence>
<proteinExistence type="predicted"/>
<protein>
    <recommendedName>
        <fullName evidence="1">PcRGLX/YetA-like N-terminal RIFT barrel domain-containing protein</fullName>
    </recommendedName>
</protein>